<keyword evidence="2" id="KW-0802">TPR repeat</keyword>
<dbReference type="SUPFAM" id="SSF48452">
    <property type="entry name" value="TPR-like"/>
    <property type="match status" value="1"/>
</dbReference>
<dbReference type="InterPro" id="IPR011990">
    <property type="entry name" value="TPR-like_helical_dom_sf"/>
</dbReference>
<comment type="caution">
    <text evidence="3">The sequence shown here is derived from an EMBL/GenBank/DDBJ whole genome shotgun (WGS) entry which is preliminary data.</text>
</comment>
<reference evidence="4" key="1">
    <citation type="journal article" date="2019" name="Int. J. Syst. Evol. Microbiol.">
        <title>The Global Catalogue of Microorganisms (GCM) 10K type strain sequencing project: providing services to taxonomists for standard genome sequencing and annotation.</title>
        <authorList>
            <consortium name="The Broad Institute Genomics Platform"/>
            <consortium name="The Broad Institute Genome Sequencing Center for Infectious Disease"/>
            <person name="Wu L."/>
            <person name="Ma J."/>
        </authorList>
    </citation>
    <scope>NUCLEOTIDE SEQUENCE [LARGE SCALE GENOMIC DNA]</scope>
    <source>
        <strain evidence="4">CCUG 53915</strain>
    </source>
</reference>
<evidence type="ECO:0000256" key="1">
    <source>
        <dbReference type="ARBA" id="ARBA00022737"/>
    </source>
</evidence>
<dbReference type="Gene3D" id="1.25.40.10">
    <property type="entry name" value="Tetratricopeptide repeat domain"/>
    <property type="match status" value="1"/>
</dbReference>
<evidence type="ECO:0000256" key="2">
    <source>
        <dbReference type="ARBA" id="ARBA00022803"/>
    </source>
</evidence>
<sequence>MKEQLTEAFRLFYEERFDEAEQLYRACLSEAEEGSQDAKTALHGLGFTLSMKGEYIEAIACYENLLLSAIKEQNHLSEAVALHQIGMVCRMNNDYALAKDYFQREKNVREQSLLDDHIGFSANAYEFGLIALHENRLEESLQYFNEAIEQGNLAKDHMCIACAYRGKGQYYEAAENKDEAKESFQKSVHHFLEAGDEKGAAEVQEMIRSLNE</sequence>
<evidence type="ECO:0000313" key="3">
    <source>
        <dbReference type="EMBL" id="MFD1205557.1"/>
    </source>
</evidence>
<dbReference type="EMBL" id="JBHTLT010000047">
    <property type="protein sequence ID" value="MFD1205557.1"/>
    <property type="molecule type" value="Genomic_DNA"/>
</dbReference>
<evidence type="ECO:0000313" key="4">
    <source>
        <dbReference type="Proteomes" id="UP001597231"/>
    </source>
</evidence>
<dbReference type="Pfam" id="PF13424">
    <property type="entry name" value="TPR_12"/>
    <property type="match status" value="2"/>
</dbReference>
<name>A0ABW3U1R5_9BACL</name>
<protein>
    <submittedName>
        <fullName evidence="3">Tetratricopeptide repeat protein</fullName>
    </submittedName>
</protein>
<dbReference type="PANTHER" id="PTHR45641">
    <property type="entry name" value="TETRATRICOPEPTIDE REPEAT PROTEIN (AFU_ORTHOLOGUE AFUA_6G03870)"/>
    <property type="match status" value="1"/>
</dbReference>
<proteinExistence type="predicted"/>
<keyword evidence="1" id="KW-0677">Repeat</keyword>
<dbReference type="RefSeq" id="WP_381480731.1">
    <property type="nucleotide sequence ID" value="NZ_JBHTLT010000047.1"/>
</dbReference>
<dbReference type="PANTHER" id="PTHR45641:SF19">
    <property type="entry name" value="NEPHROCYSTIN-3"/>
    <property type="match status" value="1"/>
</dbReference>
<dbReference type="Proteomes" id="UP001597231">
    <property type="component" value="Unassembled WGS sequence"/>
</dbReference>
<keyword evidence="4" id="KW-1185">Reference proteome</keyword>
<organism evidence="3 4">
    <name type="scientific">Sporosarcina contaminans</name>
    <dbReference type="NCBI Taxonomy" id="633403"/>
    <lineage>
        <taxon>Bacteria</taxon>
        <taxon>Bacillati</taxon>
        <taxon>Bacillota</taxon>
        <taxon>Bacilli</taxon>
        <taxon>Bacillales</taxon>
        <taxon>Caryophanaceae</taxon>
        <taxon>Sporosarcina</taxon>
    </lineage>
</organism>
<accession>A0ABW3U1R5</accession>
<gene>
    <name evidence="3" type="ORF">ACFQ38_10645</name>
</gene>